<feature type="region of interest" description="Disordered" evidence="8">
    <location>
        <begin position="512"/>
        <end position="562"/>
    </location>
</feature>
<reference evidence="11 12" key="1">
    <citation type="submission" date="2019-01" db="EMBL/GenBank/DDBJ databases">
        <title>Nuclear Genome Assembly of the Microalgal Biofuel strain Nannochloropsis salina CCMP1776.</title>
        <authorList>
            <person name="Hovde B."/>
        </authorList>
    </citation>
    <scope>NUCLEOTIDE SEQUENCE [LARGE SCALE GENOMIC DNA]</scope>
    <source>
        <strain evidence="11 12">CCMP1776</strain>
    </source>
</reference>
<evidence type="ECO:0000259" key="9">
    <source>
        <dbReference type="PROSITE" id="PS50011"/>
    </source>
</evidence>
<dbReference type="GO" id="GO:1990604">
    <property type="term" value="C:IRE1-TRAF2-ASK1 complex"/>
    <property type="evidence" value="ECO:0007669"/>
    <property type="project" value="TreeGrafter"/>
</dbReference>
<dbReference type="GO" id="GO:0004674">
    <property type="term" value="F:protein serine/threonine kinase activity"/>
    <property type="evidence" value="ECO:0007669"/>
    <property type="project" value="UniProtKB-KW"/>
</dbReference>
<feature type="compositionally biased region" description="Low complexity" evidence="8">
    <location>
        <begin position="144"/>
        <end position="168"/>
    </location>
</feature>
<dbReference type="OrthoDB" id="63989at2759"/>
<evidence type="ECO:0000256" key="6">
    <source>
        <dbReference type="ARBA" id="ARBA00022777"/>
    </source>
</evidence>
<feature type="region of interest" description="Disordered" evidence="8">
    <location>
        <begin position="456"/>
        <end position="475"/>
    </location>
</feature>
<dbReference type="InterPro" id="IPR011009">
    <property type="entry name" value="Kinase-like_dom_sf"/>
</dbReference>
<feature type="region of interest" description="Disordered" evidence="8">
    <location>
        <begin position="144"/>
        <end position="175"/>
    </location>
</feature>
<sequence>MPFPPPPSPPPPTPSPPRPPPLPETPPLPSSPSPPQASARPSLPRIPHHHECPAGYPSSLCTLRSKGQGGRAFPPSASPSQSPHSPPWAREGAGEGGKEGGGEGGSEDDEWALTCRPGEPAFPACLLGLHPILALPPIVASSPSFASSSSSPPSSFPSPSFSSLSKPSTGSAQQQQHYLLGLPWPRLLDGTSAPSSPPPSPPSWSWLSPSTWLAASRGMDDLLLLLLLGVAALLVTLFQRSSLTSSSFLRPFSPSSLPPPDPASPPPTPDAEGILRVGRLRVCVEEVLGFGCHGTIVFKGKLDERPVAVKRMLRAFHAAADREIRLLIESDGHPNVVRYFLREQSGDFVYLALELCVCSLRDVVGRLEKAMEAVGESGGGRRRAQQSRRVFVGKLSQREKEGAEDGAEGNETLGVVPAPVRSALFQIANGVTHLHSLRIVHRDLKPHNILLASAATTPSAPASHPPSAPSSTPPLLVDGVEELSQYVCKISDMGVGKLLALGQSSFGITSLSAPGKSAKSRFPPPSTIPTTGARPSSPSSSSSMAPRPEEAQSSVPLGPGSVGWQAPEVLAARLGLEDTGAVVGGREEEVGAGNGHRLAGSSSSFPAPPSCSGRRTQAVDVFSLGCVFYTVLVPGAHPFGEWYERERNILEGKRDLSGLAESPEARHLLEAMLFPDPARRPTARMVLHHPFFWAEDRRLAFLVDFSDRVEQEPADSLLALAVEAGAAEVVGSAWDARLDAGLLVDVNRYRKYDTASVRDCLRILRNKRHHFHELPEAVQRVLAPLPGGLYRYWQRHFPRLLMHCHGVCTRLLTRDKLFQTYMGPEKDLRQDYEEDNQVAASQELSHGGQGKAGGEAPPPLSKPGAPDTPSLEEKGAGAEPACPVLSDPANALFLSQVVVFAGSSLAASSNSRGWWRPAEHWAKRGEAGKPRPRPPHLTRMLTDARYRTRLCQHYELSCVPGAAEGGEGGAEGPPTCAMRRKNKCDFAHGPMELRVKEGRRGRWGREVEAPGAAPSLWLSGGEDVLGLARRAEKGRVGGSGGGGSGGVGGGERRQKVSSVPVGEEGRRDGFSAGRSPVAQRQQQERGRRGGGPDDGPWRRGLPVEGGEGR</sequence>
<dbReference type="GO" id="GO:0006397">
    <property type="term" value="P:mRNA processing"/>
    <property type="evidence" value="ECO:0007669"/>
    <property type="project" value="InterPro"/>
</dbReference>
<dbReference type="FunFam" id="3.30.200.20:FF:000077">
    <property type="entry name" value="Putative Serine/threonine-protein kinase/endoribonuclease IRE1"/>
    <property type="match status" value="1"/>
</dbReference>
<dbReference type="SUPFAM" id="SSF56112">
    <property type="entry name" value="Protein kinase-like (PK-like)"/>
    <property type="match status" value="1"/>
</dbReference>
<evidence type="ECO:0000256" key="4">
    <source>
        <dbReference type="ARBA" id="ARBA00022729"/>
    </source>
</evidence>
<proteinExistence type="predicted"/>
<feature type="region of interest" description="Disordered" evidence="8">
    <location>
        <begin position="1031"/>
        <end position="1109"/>
    </location>
</feature>
<dbReference type="Gene3D" id="4.10.1000.10">
    <property type="entry name" value="Zinc finger, CCCH-type"/>
    <property type="match status" value="1"/>
</dbReference>
<organism evidence="11 12">
    <name type="scientific">Nannochloropsis salina CCMP1776</name>
    <dbReference type="NCBI Taxonomy" id="1027361"/>
    <lineage>
        <taxon>Eukaryota</taxon>
        <taxon>Sar</taxon>
        <taxon>Stramenopiles</taxon>
        <taxon>Ochrophyta</taxon>
        <taxon>Eustigmatophyceae</taxon>
        <taxon>Eustigmatales</taxon>
        <taxon>Monodopsidaceae</taxon>
        <taxon>Microchloropsis</taxon>
        <taxon>Microchloropsis salina</taxon>
    </lineage>
</organism>
<feature type="compositionally biased region" description="Gly residues" evidence="8">
    <location>
        <begin position="1036"/>
        <end position="1049"/>
    </location>
</feature>
<dbReference type="InterPro" id="IPR001245">
    <property type="entry name" value="Ser-Thr/Tyr_kinase_cat_dom"/>
</dbReference>
<feature type="compositionally biased region" description="Basic and acidic residues" evidence="8">
    <location>
        <begin position="1082"/>
        <end position="1097"/>
    </location>
</feature>
<keyword evidence="5" id="KW-0547">Nucleotide-binding</keyword>
<dbReference type="PROSITE" id="PS51392">
    <property type="entry name" value="KEN"/>
    <property type="match status" value="1"/>
</dbReference>
<dbReference type="Pfam" id="PF00069">
    <property type="entry name" value="Pkinase"/>
    <property type="match status" value="1"/>
</dbReference>
<dbReference type="PANTHER" id="PTHR13954">
    <property type="entry name" value="IRE1-RELATED"/>
    <property type="match status" value="1"/>
</dbReference>
<dbReference type="AlphaFoldDB" id="A0A4D9CQF7"/>
<feature type="compositionally biased region" description="Basic and acidic residues" evidence="8">
    <location>
        <begin position="92"/>
        <end position="101"/>
    </location>
</feature>
<keyword evidence="2" id="KW-0723">Serine/threonine-protein kinase</keyword>
<keyword evidence="6" id="KW-0418">Kinase</keyword>
<dbReference type="Pfam" id="PF06479">
    <property type="entry name" value="Ribonuc_2-5A"/>
    <property type="match status" value="1"/>
</dbReference>
<feature type="compositionally biased region" description="Pro residues" evidence="8">
    <location>
        <begin position="1"/>
        <end position="35"/>
    </location>
</feature>
<dbReference type="EMBL" id="SDOX01000192">
    <property type="protein sequence ID" value="TFJ79855.1"/>
    <property type="molecule type" value="Genomic_DNA"/>
</dbReference>
<evidence type="ECO:0000256" key="3">
    <source>
        <dbReference type="ARBA" id="ARBA00022679"/>
    </source>
</evidence>
<evidence type="ECO:0000256" key="8">
    <source>
        <dbReference type="SAM" id="MobiDB-lite"/>
    </source>
</evidence>
<evidence type="ECO:0000259" key="10">
    <source>
        <dbReference type="PROSITE" id="PS51392"/>
    </source>
</evidence>
<feature type="domain" description="KEN" evidence="10">
    <location>
        <begin position="695"/>
        <end position="824"/>
    </location>
</feature>
<gene>
    <name evidence="11" type="ORF">NSK_008789</name>
</gene>
<comment type="caution">
    <text evidence="11">The sequence shown here is derived from an EMBL/GenBank/DDBJ whole genome shotgun (WGS) entry which is preliminary data.</text>
</comment>
<feature type="domain" description="Protein kinase" evidence="9">
    <location>
        <begin position="282"/>
        <end position="692"/>
    </location>
</feature>
<dbReference type="Gene3D" id="1.10.510.10">
    <property type="entry name" value="Transferase(Phosphotransferase) domain 1"/>
    <property type="match status" value="1"/>
</dbReference>
<dbReference type="SMART" id="SM00580">
    <property type="entry name" value="PUG"/>
    <property type="match status" value="1"/>
</dbReference>
<dbReference type="InterPro" id="IPR010513">
    <property type="entry name" value="KEN_dom"/>
</dbReference>
<dbReference type="GO" id="GO:0051082">
    <property type="term" value="F:unfolded protein binding"/>
    <property type="evidence" value="ECO:0007669"/>
    <property type="project" value="TreeGrafter"/>
</dbReference>
<evidence type="ECO:0000313" key="12">
    <source>
        <dbReference type="Proteomes" id="UP000355283"/>
    </source>
</evidence>
<evidence type="ECO:0000256" key="2">
    <source>
        <dbReference type="ARBA" id="ARBA00022527"/>
    </source>
</evidence>
<dbReference type="EC" id="2.7.11.1" evidence="1"/>
<evidence type="ECO:0000256" key="5">
    <source>
        <dbReference type="ARBA" id="ARBA00022741"/>
    </source>
</evidence>
<dbReference type="Proteomes" id="UP000355283">
    <property type="component" value="Unassembled WGS sequence"/>
</dbReference>
<evidence type="ECO:0000313" key="11">
    <source>
        <dbReference type="EMBL" id="TFJ79855.1"/>
    </source>
</evidence>
<protein>
    <recommendedName>
        <fullName evidence="1">non-specific serine/threonine protein kinase</fullName>
        <ecNumber evidence="1">2.7.11.1</ecNumber>
    </recommendedName>
</protein>
<dbReference type="PROSITE" id="PS00108">
    <property type="entry name" value="PROTEIN_KINASE_ST"/>
    <property type="match status" value="1"/>
</dbReference>
<dbReference type="PANTHER" id="PTHR13954:SF6">
    <property type="entry name" value="NON-SPECIFIC SERINE_THREONINE PROTEIN KINASE"/>
    <property type="match status" value="1"/>
</dbReference>
<evidence type="ECO:0000256" key="1">
    <source>
        <dbReference type="ARBA" id="ARBA00012513"/>
    </source>
</evidence>
<dbReference type="GO" id="GO:0005524">
    <property type="term" value="F:ATP binding"/>
    <property type="evidence" value="ECO:0007669"/>
    <property type="project" value="UniProtKB-KW"/>
</dbReference>
<dbReference type="InterPro" id="IPR038357">
    <property type="entry name" value="KEN_sf"/>
</dbReference>
<dbReference type="GO" id="GO:0004521">
    <property type="term" value="F:RNA endonuclease activity"/>
    <property type="evidence" value="ECO:0007669"/>
    <property type="project" value="InterPro"/>
</dbReference>
<dbReference type="InterPro" id="IPR045133">
    <property type="entry name" value="IRE1/2-like"/>
</dbReference>
<dbReference type="PROSITE" id="PS50011">
    <property type="entry name" value="PROTEIN_KINASE_DOM"/>
    <property type="match status" value="1"/>
</dbReference>
<name>A0A4D9CQF7_9STRA</name>
<feature type="compositionally biased region" description="Pro residues" evidence="8">
    <location>
        <begin position="463"/>
        <end position="472"/>
    </location>
</feature>
<dbReference type="SMART" id="SM00220">
    <property type="entry name" value="S_TKc"/>
    <property type="match status" value="1"/>
</dbReference>
<feature type="compositionally biased region" description="Low complexity" evidence="8">
    <location>
        <begin position="74"/>
        <end position="83"/>
    </location>
</feature>
<keyword evidence="4" id="KW-0732">Signal</keyword>
<dbReference type="GO" id="GO:0036498">
    <property type="term" value="P:IRE1-mediated unfolded protein response"/>
    <property type="evidence" value="ECO:0007669"/>
    <property type="project" value="TreeGrafter"/>
</dbReference>
<dbReference type="InterPro" id="IPR008271">
    <property type="entry name" value="Ser/Thr_kinase_AS"/>
</dbReference>
<keyword evidence="3" id="KW-0808">Transferase</keyword>
<dbReference type="InterPro" id="IPR000719">
    <property type="entry name" value="Prot_kinase_dom"/>
</dbReference>
<keyword evidence="7" id="KW-0067">ATP-binding</keyword>
<feature type="region of interest" description="Disordered" evidence="8">
    <location>
        <begin position="1"/>
        <end position="115"/>
    </location>
</feature>
<dbReference type="Pfam" id="PF07714">
    <property type="entry name" value="PK_Tyr_Ser-Thr"/>
    <property type="match status" value="1"/>
</dbReference>
<feature type="region of interest" description="Disordered" evidence="8">
    <location>
        <begin position="828"/>
        <end position="882"/>
    </location>
</feature>
<feature type="region of interest" description="Disordered" evidence="8">
    <location>
        <begin position="590"/>
        <end position="610"/>
    </location>
</feature>
<evidence type="ECO:0000256" key="7">
    <source>
        <dbReference type="ARBA" id="ARBA00022840"/>
    </source>
</evidence>
<accession>A0A4D9CQF7</accession>
<dbReference type="Gene3D" id="1.20.1440.180">
    <property type="entry name" value="KEN domain"/>
    <property type="match status" value="1"/>
</dbReference>
<keyword evidence="12" id="KW-1185">Reference proteome</keyword>
<dbReference type="Gene3D" id="3.30.200.20">
    <property type="entry name" value="Phosphorylase Kinase, domain 1"/>
    <property type="match status" value="1"/>
</dbReference>